<dbReference type="InterPro" id="IPR057495">
    <property type="entry name" value="AAA_lid_BCS1"/>
</dbReference>
<dbReference type="EMBL" id="OV696699">
    <property type="protein sequence ID" value="CAH1244479.1"/>
    <property type="molecule type" value="Genomic_DNA"/>
</dbReference>
<keyword evidence="11" id="KW-0472">Membrane</keyword>
<comment type="subcellular location">
    <subcellularLocation>
        <location evidence="1">Mitochondrion inner membrane</location>
        <topology evidence="1">Single-pass membrane protein</topology>
    </subcellularLocation>
</comment>
<keyword evidence="9" id="KW-1133">Transmembrane helix</keyword>
<evidence type="ECO:0000256" key="2">
    <source>
        <dbReference type="ARBA" id="ARBA00007448"/>
    </source>
</evidence>
<proteinExistence type="inferred from homology"/>
<reference evidence="15" key="1">
    <citation type="submission" date="2022-01" db="EMBL/GenBank/DDBJ databases">
        <authorList>
            <person name="Braso-Vives M."/>
        </authorList>
    </citation>
    <scope>NUCLEOTIDE SEQUENCE</scope>
</reference>
<evidence type="ECO:0000256" key="12">
    <source>
        <dbReference type="ARBA" id="ARBA00032816"/>
    </source>
</evidence>
<dbReference type="PROSITE" id="PS00674">
    <property type="entry name" value="AAA"/>
    <property type="match status" value="1"/>
</dbReference>
<evidence type="ECO:0000313" key="15">
    <source>
        <dbReference type="EMBL" id="CAH1244479.1"/>
    </source>
</evidence>
<dbReference type="GO" id="GO:0007508">
    <property type="term" value="P:larval heart development"/>
    <property type="evidence" value="ECO:0007669"/>
    <property type="project" value="TreeGrafter"/>
</dbReference>
<evidence type="ECO:0000256" key="8">
    <source>
        <dbReference type="ARBA" id="ARBA00022840"/>
    </source>
</evidence>
<feature type="domain" description="Reverse transcriptase" evidence="14">
    <location>
        <begin position="492"/>
        <end position="757"/>
    </location>
</feature>
<evidence type="ECO:0000256" key="13">
    <source>
        <dbReference type="ARBA" id="ARBA00048778"/>
    </source>
</evidence>
<dbReference type="Gene3D" id="3.40.50.300">
    <property type="entry name" value="P-loop containing nucleotide triphosphate hydrolases"/>
    <property type="match status" value="1"/>
</dbReference>
<dbReference type="InterPro" id="IPR003593">
    <property type="entry name" value="AAA+_ATPase"/>
</dbReference>
<organism evidence="15 16">
    <name type="scientific">Branchiostoma lanceolatum</name>
    <name type="common">Common lancelet</name>
    <name type="synonym">Amphioxus lanceolatum</name>
    <dbReference type="NCBI Taxonomy" id="7740"/>
    <lineage>
        <taxon>Eukaryota</taxon>
        <taxon>Metazoa</taxon>
        <taxon>Chordata</taxon>
        <taxon>Cephalochordata</taxon>
        <taxon>Leptocardii</taxon>
        <taxon>Amphioxiformes</taxon>
        <taxon>Branchiostomatidae</taxon>
        <taxon>Branchiostoma</taxon>
    </lineage>
</organism>
<protein>
    <recommendedName>
        <fullName evidence="3">Mitochondrial chaperone BCS1</fullName>
    </recommendedName>
    <alternativeName>
        <fullName evidence="12">BCS1-like protein</fullName>
    </alternativeName>
</protein>
<comment type="similarity">
    <text evidence="2">Belongs to the AAA ATPase family. BCS1 subfamily.</text>
</comment>
<dbReference type="InterPro" id="IPR014851">
    <property type="entry name" value="BCS1_N"/>
</dbReference>
<keyword evidence="5" id="KW-0547">Nucleotide-binding</keyword>
<dbReference type="PROSITE" id="PS50878">
    <property type="entry name" value="RT_POL"/>
    <property type="match status" value="1"/>
</dbReference>
<evidence type="ECO:0000313" key="16">
    <source>
        <dbReference type="Proteomes" id="UP000838412"/>
    </source>
</evidence>
<dbReference type="InterPro" id="IPR043502">
    <property type="entry name" value="DNA/RNA_pol_sf"/>
</dbReference>
<gene>
    <name evidence="15" type="primary">BCS1L</name>
    <name evidence="15" type="ORF">BLAG_LOCUS7111</name>
</gene>
<dbReference type="GO" id="GO:0005524">
    <property type="term" value="F:ATP binding"/>
    <property type="evidence" value="ECO:0007669"/>
    <property type="project" value="UniProtKB-KW"/>
</dbReference>
<dbReference type="SUPFAM" id="SSF52540">
    <property type="entry name" value="P-loop containing nucleoside triphosphate hydrolases"/>
    <property type="match status" value="1"/>
</dbReference>
<evidence type="ECO:0000256" key="1">
    <source>
        <dbReference type="ARBA" id="ARBA00004434"/>
    </source>
</evidence>
<dbReference type="PANTHER" id="PTHR33395:SF22">
    <property type="entry name" value="REVERSE TRANSCRIPTASE DOMAIN-CONTAINING PROTEIN"/>
    <property type="match status" value="1"/>
</dbReference>
<dbReference type="Pfam" id="PF08740">
    <property type="entry name" value="BCS1_N"/>
    <property type="match status" value="1"/>
</dbReference>
<dbReference type="GO" id="GO:0016887">
    <property type="term" value="F:ATP hydrolysis activity"/>
    <property type="evidence" value="ECO:0007669"/>
    <property type="project" value="InterPro"/>
</dbReference>
<dbReference type="PANTHER" id="PTHR33395">
    <property type="entry name" value="TRANSCRIPTASE, PUTATIVE-RELATED-RELATED"/>
    <property type="match status" value="1"/>
</dbReference>
<keyword evidence="7" id="KW-0378">Hydrolase</keyword>
<dbReference type="OrthoDB" id="10251412at2759"/>
<evidence type="ECO:0000256" key="10">
    <source>
        <dbReference type="ARBA" id="ARBA00023128"/>
    </source>
</evidence>
<accession>A0A8J9YYZ8</accession>
<dbReference type="InterPro" id="IPR003960">
    <property type="entry name" value="ATPase_AAA_CS"/>
</dbReference>
<evidence type="ECO:0000256" key="4">
    <source>
        <dbReference type="ARBA" id="ARBA00022692"/>
    </source>
</evidence>
<dbReference type="CDD" id="cd01650">
    <property type="entry name" value="RT_nLTR_like"/>
    <property type="match status" value="1"/>
</dbReference>
<dbReference type="SMART" id="SM00382">
    <property type="entry name" value="AAA"/>
    <property type="match status" value="1"/>
</dbReference>
<evidence type="ECO:0000256" key="11">
    <source>
        <dbReference type="ARBA" id="ARBA00023136"/>
    </source>
</evidence>
<keyword evidence="6" id="KW-0999">Mitochondrion inner membrane</keyword>
<keyword evidence="4" id="KW-0812">Transmembrane</keyword>
<dbReference type="GO" id="GO:0005743">
    <property type="term" value="C:mitochondrial inner membrane"/>
    <property type="evidence" value="ECO:0007669"/>
    <property type="project" value="UniProtKB-SubCell"/>
</dbReference>
<sequence>MPLSDFLAGLKENPYFGAGFGLVGVGAGLAVLRKGSQFGMVAFRRHCMITLEIPSKDKLSLLVPTAPLPTLGSCLTLFTISTAVQPDIVVGTETWLDSSVGTSEVFPDTFNVFRRDRAGRGGGVLVAVKNNIIATHHPEPECPCELTWVQVQLANRDFNLPDATWNPEANTIAPNPSSLTSSYISLANDCGLEQMVCEPTHTVGQTSNTLDLFLTTNSTLVERVKILPGLSDHDIPLIDVQVKPQTSNTKDRLIYLWRKANIDALQQDMVTYSREFADQAQHNTASENWELFKAAVSGAANKHVPRKRVRPQSSKPITPQIRKAIRKRSELFSKARRSNSNDAWAKFKRCRKGVKQRVRKAHRDYVSNYLESNIEDNPKAFWSYVKSLRQDSTGASAIRHQGVLTSDPQEKADALGAQFESVFTREDKSTVPTLGESVVPTIPSLNISVEGVAKQLSSLNLSKATGPDGIPPRLLKTVAEQIAPILQTIFSQSISTGDVPEDWRTANIAPIFKKGDRTMPANYRPVSLTSVCGKVLEHIVHSHMMKHLDTHGVLSPAQHGFRKGLSCESQLVLTLQDLAKNLDHNKQVDVAVLDFSKAFDTVPHERLLSKLEHYGISDLLQSWLRAFLTERTQRVVFDGGTSKAVRVTSGVPQGTVLGPLLFLLYINDLPSSADSHYSLCGEALTGVKSHPYLGVQLSDDLRWDTHINYATSKAGRVLGVIRRNLTHCPSRVKATCYKALVRPHLEYSAIVWDPYTTKGIQAVEAVQRRAARVTLNDHRRTSSVTQMLNDLQWPLLSERRRNARLTFLYKLSYHWLLQWITQNAARTQHLSVDTTFQQHDSGKISTRFDFVPSPGTHFFWYKNNWIRVERTREKQMVDLTHGTPWETVQLTALGRNREMFFQILNEARELALQRTEGKTVMYTAMGPEWRQFGYPRKRRPLSSVILHEGQADKILQDVREFISNPKWYTDRGIPYRRGYLLYGPPGCGKSSFITALAGELEYSICLMNLSERGLSDDRLNHLLSVAPQQSIILLEDIDAAFVSRELTQQEKVAYQGMGRLTFSGLLNALDGVASTEARIVFMTTNFIDRLDPALIRPGRVDMKEYIGHASEHQLQEMFRRFYPDQPESRSQEFASKVVAHGKDISIALVQGFFMLNKSDPDAVIENIDQMWT</sequence>
<comment type="catalytic activity">
    <reaction evidence="13">
        <text>ATP + H2O = ADP + phosphate + H(+)</text>
        <dbReference type="Rhea" id="RHEA:13065"/>
        <dbReference type="ChEBI" id="CHEBI:15377"/>
        <dbReference type="ChEBI" id="CHEBI:15378"/>
        <dbReference type="ChEBI" id="CHEBI:30616"/>
        <dbReference type="ChEBI" id="CHEBI:43474"/>
        <dbReference type="ChEBI" id="CHEBI:456216"/>
    </reaction>
    <physiologicalReaction direction="left-to-right" evidence="13">
        <dbReference type="Rhea" id="RHEA:13066"/>
    </physiologicalReaction>
</comment>
<dbReference type="GO" id="GO:0034551">
    <property type="term" value="P:mitochondrial respiratory chain complex III assembly"/>
    <property type="evidence" value="ECO:0007669"/>
    <property type="project" value="UniProtKB-ARBA"/>
</dbReference>
<dbReference type="InterPro" id="IPR000477">
    <property type="entry name" value="RT_dom"/>
</dbReference>
<dbReference type="InterPro" id="IPR036691">
    <property type="entry name" value="Endo/exonu/phosph_ase_sf"/>
</dbReference>
<dbReference type="GO" id="GO:0061343">
    <property type="term" value="P:cell adhesion involved in heart morphogenesis"/>
    <property type="evidence" value="ECO:0007669"/>
    <property type="project" value="TreeGrafter"/>
</dbReference>
<dbReference type="CDD" id="cd19510">
    <property type="entry name" value="RecA-like_BCS1"/>
    <property type="match status" value="1"/>
</dbReference>
<dbReference type="AlphaFoldDB" id="A0A8J9YYZ8"/>
<keyword evidence="16" id="KW-1185">Reference proteome</keyword>
<dbReference type="Pfam" id="PF25426">
    <property type="entry name" value="AAA_lid_BCS1"/>
    <property type="match status" value="1"/>
</dbReference>
<evidence type="ECO:0000256" key="7">
    <source>
        <dbReference type="ARBA" id="ARBA00022801"/>
    </source>
</evidence>
<dbReference type="InterPro" id="IPR027417">
    <property type="entry name" value="P-loop_NTPase"/>
</dbReference>
<dbReference type="SUPFAM" id="SSF56672">
    <property type="entry name" value="DNA/RNA polymerases"/>
    <property type="match status" value="1"/>
</dbReference>
<dbReference type="Pfam" id="PF00078">
    <property type="entry name" value="RVT_1"/>
    <property type="match status" value="1"/>
</dbReference>
<evidence type="ECO:0000259" key="14">
    <source>
        <dbReference type="PROSITE" id="PS50878"/>
    </source>
</evidence>
<evidence type="ECO:0000256" key="9">
    <source>
        <dbReference type="ARBA" id="ARBA00022989"/>
    </source>
</evidence>
<dbReference type="GO" id="GO:0031012">
    <property type="term" value="C:extracellular matrix"/>
    <property type="evidence" value="ECO:0007669"/>
    <property type="project" value="TreeGrafter"/>
</dbReference>
<evidence type="ECO:0000256" key="6">
    <source>
        <dbReference type="ARBA" id="ARBA00022792"/>
    </source>
</evidence>
<dbReference type="SMART" id="SM01024">
    <property type="entry name" value="BCS1_N"/>
    <property type="match status" value="1"/>
</dbReference>
<dbReference type="InterPro" id="IPR003959">
    <property type="entry name" value="ATPase_AAA_core"/>
</dbReference>
<dbReference type="Pfam" id="PF00004">
    <property type="entry name" value="AAA"/>
    <property type="match status" value="1"/>
</dbReference>
<evidence type="ECO:0000256" key="3">
    <source>
        <dbReference type="ARBA" id="ARBA00016942"/>
    </source>
</evidence>
<evidence type="ECO:0000256" key="5">
    <source>
        <dbReference type="ARBA" id="ARBA00022741"/>
    </source>
</evidence>
<dbReference type="SUPFAM" id="SSF56219">
    <property type="entry name" value="DNase I-like"/>
    <property type="match status" value="1"/>
</dbReference>
<keyword evidence="10" id="KW-0496">Mitochondrion</keyword>
<dbReference type="FunFam" id="3.40.50.300:FF:000768">
    <property type="entry name" value="Probable mitochondrial chaperone bcs1"/>
    <property type="match status" value="1"/>
</dbReference>
<keyword evidence="8" id="KW-0067">ATP-binding</keyword>
<dbReference type="Proteomes" id="UP000838412">
    <property type="component" value="Chromosome 14"/>
</dbReference>
<name>A0A8J9YYZ8_BRALA</name>